<dbReference type="InterPro" id="IPR039537">
    <property type="entry name" value="Retrotran_Ty1/copia-like"/>
</dbReference>
<evidence type="ECO:0000259" key="3">
    <source>
        <dbReference type="PROSITE" id="PS50994"/>
    </source>
</evidence>
<reference evidence="4" key="1">
    <citation type="submission" date="2018-11" db="EMBL/GenBank/DDBJ databases">
        <authorList>
            <person name="Grassa J C."/>
        </authorList>
    </citation>
    <scope>NUCLEOTIDE SEQUENCE [LARGE SCALE GENOMIC DNA]</scope>
</reference>
<evidence type="ECO:0000313" key="5">
    <source>
        <dbReference type="Proteomes" id="UP000596661"/>
    </source>
</evidence>
<dbReference type="GO" id="GO:0016787">
    <property type="term" value="F:hydrolase activity"/>
    <property type="evidence" value="ECO:0007669"/>
    <property type="project" value="UniProtKB-KW"/>
</dbReference>
<dbReference type="EnsemblPlants" id="evm.model.02.1616">
    <property type="protein sequence ID" value="cds.evm.model.02.1616"/>
    <property type="gene ID" value="evm.TU.02.1616"/>
</dbReference>
<evidence type="ECO:0000256" key="1">
    <source>
        <dbReference type="ARBA" id="ARBA00022723"/>
    </source>
</evidence>
<dbReference type="Gene3D" id="3.30.420.10">
    <property type="entry name" value="Ribonuclease H-like superfamily/Ribonuclease H"/>
    <property type="match status" value="1"/>
</dbReference>
<dbReference type="GO" id="GO:0046872">
    <property type="term" value="F:metal ion binding"/>
    <property type="evidence" value="ECO:0007669"/>
    <property type="project" value="UniProtKB-KW"/>
</dbReference>
<reference evidence="4" key="2">
    <citation type="submission" date="2021-03" db="UniProtKB">
        <authorList>
            <consortium name="EnsemblPlants"/>
        </authorList>
    </citation>
    <scope>IDENTIFICATION</scope>
</reference>
<dbReference type="InterPro" id="IPR013103">
    <property type="entry name" value="RVT_2"/>
</dbReference>
<keyword evidence="5" id="KW-1185">Reference proteome</keyword>
<dbReference type="GO" id="GO:0003676">
    <property type="term" value="F:nucleic acid binding"/>
    <property type="evidence" value="ECO:0007669"/>
    <property type="project" value="InterPro"/>
</dbReference>
<dbReference type="AlphaFoldDB" id="A0A803NUB7"/>
<name>A0A803NUB7_CANSA</name>
<evidence type="ECO:0000256" key="2">
    <source>
        <dbReference type="ARBA" id="ARBA00022801"/>
    </source>
</evidence>
<dbReference type="GO" id="GO:0015074">
    <property type="term" value="P:DNA integration"/>
    <property type="evidence" value="ECO:0007669"/>
    <property type="project" value="InterPro"/>
</dbReference>
<dbReference type="PANTHER" id="PTHR42648">
    <property type="entry name" value="TRANSPOSASE, PUTATIVE-RELATED"/>
    <property type="match status" value="1"/>
</dbReference>
<keyword evidence="2" id="KW-0378">Hydrolase</keyword>
<dbReference type="Pfam" id="PF07727">
    <property type="entry name" value="RVT_2"/>
    <property type="match status" value="1"/>
</dbReference>
<dbReference type="PANTHER" id="PTHR42648:SF21">
    <property type="entry name" value="CYSTEINE-RICH RLK (RECEPTOR-LIKE PROTEIN KINASE) 8"/>
    <property type="match status" value="1"/>
</dbReference>
<feature type="domain" description="Integrase catalytic" evidence="3">
    <location>
        <begin position="1"/>
        <end position="82"/>
    </location>
</feature>
<dbReference type="InterPro" id="IPR012337">
    <property type="entry name" value="RNaseH-like_sf"/>
</dbReference>
<dbReference type="EMBL" id="UZAU01000210">
    <property type="status" value="NOT_ANNOTATED_CDS"/>
    <property type="molecule type" value="Genomic_DNA"/>
</dbReference>
<dbReference type="SUPFAM" id="SSF53098">
    <property type="entry name" value="Ribonuclease H-like"/>
    <property type="match status" value="1"/>
</dbReference>
<dbReference type="InterPro" id="IPR036397">
    <property type="entry name" value="RNaseH_sf"/>
</dbReference>
<keyword evidence="1" id="KW-0479">Metal-binding</keyword>
<proteinExistence type="predicted"/>
<dbReference type="OMA" id="NAMQDEM"/>
<organism evidence="4 5">
    <name type="scientific">Cannabis sativa</name>
    <name type="common">Hemp</name>
    <name type="synonym">Marijuana</name>
    <dbReference type="NCBI Taxonomy" id="3483"/>
    <lineage>
        <taxon>Eukaryota</taxon>
        <taxon>Viridiplantae</taxon>
        <taxon>Streptophyta</taxon>
        <taxon>Embryophyta</taxon>
        <taxon>Tracheophyta</taxon>
        <taxon>Spermatophyta</taxon>
        <taxon>Magnoliopsida</taxon>
        <taxon>eudicotyledons</taxon>
        <taxon>Gunneridae</taxon>
        <taxon>Pentapetalae</taxon>
        <taxon>rosids</taxon>
        <taxon>fabids</taxon>
        <taxon>Rosales</taxon>
        <taxon>Cannabaceae</taxon>
        <taxon>Cannabis</taxon>
    </lineage>
</organism>
<dbReference type="PROSITE" id="PS50994">
    <property type="entry name" value="INTEGRASE"/>
    <property type="match status" value="1"/>
</dbReference>
<sequence length="189" mass="21828">MGIFHEFFSPKTPQENGVVERNNRTLHEMARVMLCAKGVETRFWAKAVNTACYIYVVDIVNVTNVVDLAGGQSTNRSFDDSTHARLYKKGSSLWIQRASNTTMALLHEFWNNAMQDEMGQFKRNKVWILVPKLDELNIIGTEWLFKNKSDEFGTMVRNKARLMAHGYNQVERVDFEETFVSIAQLESIR</sequence>
<dbReference type="Gramene" id="evm.model.02.1616">
    <property type="protein sequence ID" value="cds.evm.model.02.1616"/>
    <property type="gene ID" value="evm.TU.02.1616"/>
</dbReference>
<accession>A0A803NUB7</accession>
<dbReference type="InterPro" id="IPR001584">
    <property type="entry name" value="Integrase_cat-core"/>
</dbReference>
<protein>
    <recommendedName>
        <fullName evidence="3">Integrase catalytic domain-containing protein</fullName>
    </recommendedName>
</protein>
<evidence type="ECO:0000313" key="4">
    <source>
        <dbReference type="EnsemblPlants" id="cds.evm.model.02.1616"/>
    </source>
</evidence>
<dbReference type="Proteomes" id="UP000596661">
    <property type="component" value="Chromosome 2"/>
</dbReference>